<comment type="caution">
    <text evidence="12">The sequence shown here is derived from an EMBL/GenBank/DDBJ whole genome shotgun (WGS) entry which is preliminary data.</text>
</comment>
<dbReference type="PANTHER" id="PTHR47992">
    <property type="entry name" value="PROTEIN PHOSPHATASE"/>
    <property type="match status" value="1"/>
</dbReference>
<evidence type="ECO:0000256" key="7">
    <source>
        <dbReference type="ARBA" id="ARBA00022912"/>
    </source>
</evidence>
<dbReference type="SUPFAM" id="SSF81606">
    <property type="entry name" value="PP2C-like"/>
    <property type="match status" value="1"/>
</dbReference>
<dbReference type="EMBL" id="CACVBM020000577">
    <property type="protein sequence ID" value="CAA7021029.1"/>
    <property type="molecule type" value="Genomic_DNA"/>
</dbReference>
<dbReference type="GO" id="GO:0046872">
    <property type="term" value="F:metal ion binding"/>
    <property type="evidence" value="ECO:0007669"/>
    <property type="project" value="UniProtKB-KW"/>
</dbReference>
<feature type="compositionally biased region" description="Basic and acidic residues" evidence="10">
    <location>
        <begin position="93"/>
        <end position="104"/>
    </location>
</feature>
<proteinExistence type="inferred from homology"/>
<dbReference type="InterPro" id="IPR036457">
    <property type="entry name" value="PPM-type-like_dom_sf"/>
</dbReference>
<evidence type="ECO:0000256" key="8">
    <source>
        <dbReference type="ARBA" id="ARBA00023211"/>
    </source>
</evidence>
<organism evidence="12 13">
    <name type="scientific">Microthlaspi erraticum</name>
    <dbReference type="NCBI Taxonomy" id="1685480"/>
    <lineage>
        <taxon>Eukaryota</taxon>
        <taxon>Viridiplantae</taxon>
        <taxon>Streptophyta</taxon>
        <taxon>Embryophyta</taxon>
        <taxon>Tracheophyta</taxon>
        <taxon>Spermatophyta</taxon>
        <taxon>Magnoliopsida</taxon>
        <taxon>eudicotyledons</taxon>
        <taxon>Gunneridae</taxon>
        <taxon>Pentapetalae</taxon>
        <taxon>rosids</taxon>
        <taxon>malvids</taxon>
        <taxon>Brassicales</taxon>
        <taxon>Brassicaceae</taxon>
        <taxon>Coluteocarpeae</taxon>
        <taxon>Microthlaspi</taxon>
    </lineage>
</organism>
<evidence type="ECO:0000256" key="1">
    <source>
        <dbReference type="ARBA" id="ARBA00001936"/>
    </source>
</evidence>
<keyword evidence="4" id="KW-0479">Metal-binding</keyword>
<evidence type="ECO:0000259" key="11">
    <source>
        <dbReference type="PROSITE" id="PS51746"/>
    </source>
</evidence>
<keyword evidence="7 9" id="KW-0904">Protein phosphatase</keyword>
<keyword evidence="13" id="KW-1185">Reference proteome</keyword>
<evidence type="ECO:0000256" key="2">
    <source>
        <dbReference type="ARBA" id="ARBA00001946"/>
    </source>
</evidence>
<dbReference type="AlphaFoldDB" id="A0A6D2I6N7"/>
<comment type="similarity">
    <text evidence="9">Belongs to the PP2C family.</text>
</comment>
<evidence type="ECO:0000256" key="6">
    <source>
        <dbReference type="ARBA" id="ARBA00022842"/>
    </source>
</evidence>
<dbReference type="Proteomes" id="UP000467841">
    <property type="component" value="Unassembled WGS sequence"/>
</dbReference>
<dbReference type="SMART" id="SM00332">
    <property type="entry name" value="PP2Cc"/>
    <property type="match status" value="1"/>
</dbReference>
<gene>
    <name evidence="12" type="ORF">MERR_LOCUS8264</name>
</gene>
<evidence type="ECO:0000313" key="13">
    <source>
        <dbReference type="Proteomes" id="UP000467841"/>
    </source>
</evidence>
<name>A0A6D2I6N7_9BRAS</name>
<dbReference type="PROSITE" id="PS01032">
    <property type="entry name" value="PPM_1"/>
    <property type="match status" value="1"/>
</dbReference>
<sequence length="425" mass="46819">MTEIYRTISTGRRDDVSPTKCRERRRRRIEMRRQAAVFGDPTFPSSSSRNRDRTDQEVFSNFVPLKKQARRSEIGGLPGDIGGFLSSPASSHRKSENPNRKVEETENEPMYGIVSVMGRSRKMEDTVTVKPSLSRPEINRQKPVHFFAVYDGHGGSQVSTLCSTTMHTLVKEELEQPEEEAEEGNENDDVVERKWRGVMKRSFERMDELATSTCVCGTAVSLCKCDPREAAISGSTAVTAVLTQEHIVVANTGDSRAVLCRSGMAIPLSDDHKPDRPDERARIEAAGGRVLVVDGARVEGILATSRAIGDRYLKPIVAWEPEVTFMRRETGDECLILASDGLWDVLSSQLACDIARFCLREDTPSSLDLNRTAQEDDNGGGGGSSSEQNPSRSVLAATLLTRLALGRQSSDNISVVVVDLKNSSR</sequence>
<feature type="region of interest" description="Disordered" evidence="10">
    <location>
        <begin position="1"/>
        <end position="133"/>
    </location>
</feature>
<dbReference type="Pfam" id="PF00481">
    <property type="entry name" value="PP2C"/>
    <property type="match status" value="1"/>
</dbReference>
<feature type="domain" description="PPM-type phosphatase" evidence="11">
    <location>
        <begin position="110"/>
        <end position="420"/>
    </location>
</feature>
<dbReference type="Gene3D" id="3.60.40.10">
    <property type="entry name" value="PPM-type phosphatase domain"/>
    <property type="match status" value="1"/>
</dbReference>
<evidence type="ECO:0000256" key="3">
    <source>
        <dbReference type="ARBA" id="ARBA00013081"/>
    </source>
</evidence>
<reference evidence="12" key="1">
    <citation type="submission" date="2020-01" db="EMBL/GenBank/DDBJ databases">
        <authorList>
            <person name="Mishra B."/>
        </authorList>
    </citation>
    <scope>NUCLEOTIDE SEQUENCE [LARGE SCALE GENOMIC DNA]</scope>
</reference>
<keyword evidence="8" id="KW-0464">Manganese</keyword>
<dbReference type="InterPro" id="IPR015655">
    <property type="entry name" value="PP2C"/>
</dbReference>
<protein>
    <recommendedName>
        <fullName evidence="3">protein-serine/threonine phosphatase</fullName>
        <ecNumber evidence="3">3.1.3.16</ecNumber>
    </recommendedName>
</protein>
<evidence type="ECO:0000256" key="5">
    <source>
        <dbReference type="ARBA" id="ARBA00022801"/>
    </source>
</evidence>
<dbReference type="FunFam" id="3.60.40.10:FF:000111">
    <property type="entry name" value="Probable protein phosphatase 2C 75"/>
    <property type="match status" value="1"/>
</dbReference>
<keyword evidence="6" id="KW-0460">Magnesium</keyword>
<dbReference type="OrthoDB" id="10264738at2759"/>
<dbReference type="CDD" id="cd00143">
    <property type="entry name" value="PP2Cc"/>
    <property type="match status" value="1"/>
</dbReference>
<dbReference type="GO" id="GO:0004722">
    <property type="term" value="F:protein serine/threonine phosphatase activity"/>
    <property type="evidence" value="ECO:0007669"/>
    <property type="project" value="UniProtKB-EC"/>
</dbReference>
<evidence type="ECO:0000256" key="9">
    <source>
        <dbReference type="RuleBase" id="RU003465"/>
    </source>
</evidence>
<dbReference type="EC" id="3.1.3.16" evidence="3"/>
<dbReference type="InterPro" id="IPR000222">
    <property type="entry name" value="PP2C_BS"/>
</dbReference>
<evidence type="ECO:0000256" key="4">
    <source>
        <dbReference type="ARBA" id="ARBA00022723"/>
    </source>
</evidence>
<comment type="cofactor">
    <cofactor evidence="1">
        <name>Mn(2+)</name>
        <dbReference type="ChEBI" id="CHEBI:29035"/>
    </cofactor>
</comment>
<keyword evidence="5 9" id="KW-0378">Hydrolase</keyword>
<feature type="region of interest" description="Disordered" evidence="10">
    <location>
        <begin position="368"/>
        <end position="391"/>
    </location>
</feature>
<evidence type="ECO:0000313" key="12">
    <source>
        <dbReference type="EMBL" id="CAA7021029.1"/>
    </source>
</evidence>
<evidence type="ECO:0000256" key="10">
    <source>
        <dbReference type="SAM" id="MobiDB-lite"/>
    </source>
</evidence>
<accession>A0A6D2I6N7</accession>
<comment type="cofactor">
    <cofactor evidence="2">
        <name>Mg(2+)</name>
        <dbReference type="ChEBI" id="CHEBI:18420"/>
    </cofactor>
</comment>
<dbReference type="PROSITE" id="PS51746">
    <property type="entry name" value="PPM_2"/>
    <property type="match status" value="1"/>
</dbReference>
<feature type="compositionally biased region" description="Basic and acidic residues" evidence="10">
    <location>
        <begin position="11"/>
        <end position="21"/>
    </location>
</feature>
<dbReference type="InterPro" id="IPR001932">
    <property type="entry name" value="PPM-type_phosphatase-like_dom"/>
</dbReference>